<gene>
    <name evidence="3" type="ORF">AB5J53_36505</name>
</gene>
<dbReference type="EMBL" id="CP163443">
    <property type="protein sequence ID" value="XDQ59161.1"/>
    <property type="molecule type" value="Genomic_DNA"/>
</dbReference>
<dbReference type="SUPFAM" id="SSF51905">
    <property type="entry name" value="FAD/NAD(P)-binding domain"/>
    <property type="match status" value="1"/>
</dbReference>
<evidence type="ECO:0000313" key="3">
    <source>
        <dbReference type="EMBL" id="XDQ59161.1"/>
    </source>
</evidence>
<dbReference type="PANTHER" id="PTHR13847:SF287">
    <property type="entry name" value="FAD-DEPENDENT OXIDOREDUCTASE DOMAIN-CONTAINING PROTEIN 1"/>
    <property type="match status" value="1"/>
</dbReference>
<dbReference type="AlphaFoldDB" id="A0AB39RWZ7"/>
<sequence>MKRVGFLVVFTEDHQMEDFRRIQAAQQAAGVDVELVTASEAVRLNPLLSERAILAAAWAREAYACDPAAIVRGYAAAAQDAGAIVRTETLVTGIDPDGQLHTPTGSILADTIVCAAGPWSRTVASLADVDLPVTTYPIELLLTVRPEFHDVIPGAIHVDGTSRVQTITDQDPRDWQLCCAGSPNRPTFPV</sequence>
<name>A0AB39RWZ7_9ACTN</name>
<dbReference type="GO" id="GO:0016491">
    <property type="term" value="F:oxidoreductase activity"/>
    <property type="evidence" value="ECO:0007669"/>
    <property type="project" value="UniProtKB-KW"/>
</dbReference>
<dbReference type="GO" id="GO:0005737">
    <property type="term" value="C:cytoplasm"/>
    <property type="evidence" value="ECO:0007669"/>
    <property type="project" value="TreeGrafter"/>
</dbReference>
<dbReference type="Pfam" id="PF01266">
    <property type="entry name" value="DAO"/>
    <property type="match status" value="1"/>
</dbReference>
<dbReference type="RefSeq" id="WP_369252672.1">
    <property type="nucleotide sequence ID" value="NZ_CP163443.1"/>
</dbReference>
<protein>
    <submittedName>
        <fullName evidence="3">FAD-dependent oxidoreductase</fullName>
    </submittedName>
</protein>
<feature type="domain" description="FAD dependent oxidoreductase" evidence="2">
    <location>
        <begin position="2"/>
        <end position="143"/>
    </location>
</feature>
<accession>A0AB39RWZ7</accession>
<dbReference type="InterPro" id="IPR036188">
    <property type="entry name" value="FAD/NAD-bd_sf"/>
</dbReference>
<dbReference type="Gene3D" id="3.30.9.10">
    <property type="entry name" value="D-Amino Acid Oxidase, subunit A, domain 2"/>
    <property type="match status" value="1"/>
</dbReference>
<reference evidence="3" key="1">
    <citation type="submission" date="2024-07" db="EMBL/GenBank/DDBJ databases">
        <authorList>
            <person name="Yu S.T."/>
        </authorList>
    </citation>
    <scope>NUCLEOTIDE SEQUENCE</scope>
    <source>
        <strain evidence="3">R41</strain>
    </source>
</reference>
<dbReference type="Gene3D" id="3.50.50.60">
    <property type="entry name" value="FAD/NAD(P)-binding domain"/>
    <property type="match status" value="1"/>
</dbReference>
<evidence type="ECO:0000256" key="1">
    <source>
        <dbReference type="ARBA" id="ARBA00023002"/>
    </source>
</evidence>
<keyword evidence="1" id="KW-0560">Oxidoreductase</keyword>
<dbReference type="PANTHER" id="PTHR13847">
    <property type="entry name" value="SARCOSINE DEHYDROGENASE-RELATED"/>
    <property type="match status" value="1"/>
</dbReference>
<dbReference type="InterPro" id="IPR006076">
    <property type="entry name" value="FAD-dep_OxRdtase"/>
</dbReference>
<evidence type="ECO:0000259" key="2">
    <source>
        <dbReference type="Pfam" id="PF01266"/>
    </source>
</evidence>
<proteinExistence type="predicted"/>
<organism evidence="3">
    <name type="scientific">Streptomyces sp. R41</name>
    <dbReference type="NCBI Taxonomy" id="3238632"/>
    <lineage>
        <taxon>Bacteria</taxon>
        <taxon>Bacillati</taxon>
        <taxon>Actinomycetota</taxon>
        <taxon>Actinomycetes</taxon>
        <taxon>Kitasatosporales</taxon>
        <taxon>Streptomycetaceae</taxon>
        <taxon>Streptomyces</taxon>
    </lineage>
</organism>